<dbReference type="AlphaFoldDB" id="A0A285ZZS5"/>
<protein>
    <recommendedName>
        <fullName evidence="1">DUF4935 domain-containing protein</fullName>
    </recommendedName>
</protein>
<keyword evidence="3" id="KW-1185">Reference proteome</keyword>
<proteinExistence type="predicted"/>
<evidence type="ECO:0000313" key="3">
    <source>
        <dbReference type="Proteomes" id="UP000219281"/>
    </source>
</evidence>
<dbReference type="RefSeq" id="WP_097131653.1">
    <property type="nucleotide sequence ID" value="NZ_OCMT01000002.1"/>
</dbReference>
<organism evidence="2 3">
    <name type="scientific">Pedobacter xixiisoli</name>
    <dbReference type="NCBI Taxonomy" id="1476464"/>
    <lineage>
        <taxon>Bacteria</taxon>
        <taxon>Pseudomonadati</taxon>
        <taxon>Bacteroidota</taxon>
        <taxon>Sphingobacteriia</taxon>
        <taxon>Sphingobacteriales</taxon>
        <taxon>Sphingobacteriaceae</taxon>
        <taxon>Pedobacter</taxon>
    </lineage>
</organism>
<evidence type="ECO:0000259" key="1">
    <source>
        <dbReference type="Pfam" id="PF16289"/>
    </source>
</evidence>
<gene>
    <name evidence="2" type="ORF">SAMN06297358_2115</name>
</gene>
<dbReference type="OrthoDB" id="9766796at2"/>
<feature type="domain" description="DUF4935" evidence="1">
    <location>
        <begin position="4"/>
        <end position="173"/>
    </location>
</feature>
<dbReference type="Proteomes" id="UP000219281">
    <property type="component" value="Unassembled WGS sequence"/>
</dbReference>
<name>A0A285ZZS5_9SPHI</name>
<sequence length="366" mass="42417">MFSVLIDTSAYEELRLSFKGDIFDSLINLSKEQKIIIVSSIIIYEEMKAHLKESIATSINKIDKVSKDINRLSFGDLGAITTLLNDKEKLKNDLLKERLDRIDTFFDNAKIETLDISDVDINQILINYFAIKPPFGEGGKRKEFPDAFILYAFVQEYKDHLDQTCIVSNDPDWKKFAEGYPQTRYFESIRKMIDFILSDFDKTFTTMLREAIEGKSELLVEEIIEQINDGSFSVDDSWINPDEELDISSVKVDILDFNIISYTGETANIEVETLISYELRLWAADETASYKDDDTKEWVYFGVNQYKAAITKKVVIETEYYFDSHPTTLKESLGIGEVSIPDEVFYADDEERFELIKHWADEDYRD</sequence>
<reference evidence="3" key="1">
    <citation type="submission" date="2017-09" db="EMBL/GenBank/DDBJ databases">
        <authorList>
            <person name="Varghese N."/>
            <person name="Submissions S."/>
        </authorList>
    </citation>
    <scope>NUCLEOTIDE SEQUENCE [LARGE SCALE GENOMIC DNA]</scope>
    <source>
        <strain evidence="3">CGMCC 1.12803</strain>
    </source>
</reference>
<evidence type="ECO:0000313" key="2">
    <source>
        <dbReference type="EMBL" id="SOD15140.1"/>
    </source>
</evidence>
<accession>A0A285ZZS5</accession>
<dbReference type="InterPro" id="IPR032557">
    <property type="entry name" value="DUF4935"/>
</dbReference>
<dbReference type="Pfam" id="PF16289">
    <property type="entry name" value="PIN_12"/>
    <property type="match status" value="1"/>
</dbReference>
<dbReference type="EMBL" id="OCMT01000002">
    <property type="protein sequence ID" value="SOD15140.1"/>
    <property type="molecule type" value="Genomic_DNA"/>
</dbReference>